<protein>
    <submittedName>
        <fullName evidence="1">Uncharacterized protein</fullName>
    </submittedName>
</protein>
<name>A0A9W8PF51_9HYPO</name>
<keyword evidence="2" id="KW-1185">Reference proteome</keyword>
<sequence>MTMGQCPAPASEHWSGDVHDIQLATFASKDRFFGLWKIDGDLRDHTRTQKEHDMSPTNSVDRILAEFEVCRII</sequence>
<accession>A0A9W8PF51</accession>
<evidence type="ECO:0000313" key="1">
    <source>
        <dbReference type="EMBL" id="KAJ4004053.1"/>
    </source>
</evidence>
<proteinExistence type="predicted"/>
<organism evidence="1 2">
    <name type="scientific">Fusarium irregulare</name>
    <dbReference type="NCBI Taxonomy" id="2494466"/>
    <lineage>
        <taxon>Eukaryota</taxon>
        <taxon>Fungi</taxon>
        <taxon>Dikarya</taxon>
        <taxon>Ascomycota</taxon>
        <taxon>Pezizomycotina</taxon>
        <taxon>Sordariomycetes</taxon>
        <taxon>Hypocreomycetidae</taxon>
        <taxon>Hypocreales</taxon>
        <taxon>Nectriaceae</taxon>
        <taxon>Fusarium</taxon>
        <taxon>Fusarium incarnatum-equiseti species complex</taxon>
    </lineage>
</organism>
<reference evidence="1" key="1">
    <citation type="submission" date="2022-10" db="EMBL/GenBank/DDBJ databases">
        <title>Fusarium specimens isolated from Avocado Roots.</title>
        <authorList>
            <person name="Stajich J."/>
            <person name="Roper C."/>
            <person name="Heimlech-Rivalta G."/>
        </authorList>
    </citation>
    <scope>NUCLEOTIDE SEQUENCE</scope>
    <source>
        <strain evidence="1">CF00143</strain>
    </source>
</reference>
<gene>
    <name evidence="1" type="ORF">NW766_011909</name>
</gene>
<dbReference type="Proteomes" id="UP001152130">
    <property type="component" value="Unassembled WGS sequence"/>
</dbReference>
<dbReference type="EMBL" id="JAPDHF010000025">
    <property type="protein sequence ID" value="KAJ4004053.1"/>
    <property type="molecule type" value="Genomic_DNA"/>
</dbReference>
<comment type="caution">
    <text evidence="1">The sequence shown here is derived from an EMBL/GenBank/DDBJ whole genome shotgun (WGS) entry which is preliminary data.</text>
</comment>
<evidence type="ECO:0000313" key="2">
    <source>
        <dbReference type="Proteomes" id="UP001152130"/>
    </source>
</evidence>
<dbReference type="AlphaFoldDB" id="A0A9W8PF51"/>